<dbReference type="RefSeq" id="WP_203937144.1">
    <property type="nucleotide sequence ID" value="NZ_BAAAGJ010000005.1"/>
</dbReference>
<evidence type="ECO:0000256" key="8">
    <source>
        <dbReference type="ARBA" id="ARBA00023049"/>
    </source>
</evidence>
<keyword evidence="9" id="KW-0472">Membrane</keyword>
<evidence type="ECO:0000256" key="10">
    <source>
        <dbReference type="RuleBase" id="RU003983"/>
    </source>
</evidence>
<gene>
    <name evidence="13" type="ORF">Sya03_11760</name>
</gene>
<keyword evidence="5 10" id="KW-0378">Hydrolase</keyword>
<accession>A0A8J3Y5L4</accession>
<dbReference type="PANTHER" id="PTHR43221:SF3">
    <property type="entry name" value="SLL1280 PROTEIN"/>
    <property type="match status" value="1"/>
</dbReference>
<evidence type="ECO:0000259" key="12">
    <source>
        <dbReference type="Pfam" id="PF01435"/>
    </source>
</evidence>
<dbReference type="GO" id="GO:0004222">
    <property type="term" value="F:metalloendopeptidase activity"/>
    <property type="evidence" value="ECO:0007669"/>
    <property type="project" value="InterPro"/>
</dbReference>
<dbReference type="InterPro" id="IPR050083">
    <property type="entry name" value="HtpX_protease"/>
</dbReference>
<dbReference type="GO" id="GO:0006508">
    <property type="term" value="P:proteolysis"/>
    <property type="evidence" value="ECO:0007669"/>
    <property type="project" value="UniProtKB-KW"/>
</dbReference>
<evidence type="ECO:0000256" key="1">
    <source>
        <dbReference type="ARBA" id="ARBA00022475"/>
    </source>
</evidence>
<sequence length="373" mass="40696">MTIEDENRPARRRVTLTGISSRAWEHPADRGALTALRELRGFDDLVKAFFGMWNERGFRLSYLAGAIRVDHRQYPRVYQRWAEAGQTLDVAELPELFVTQNPMITGSAIGMDRPFVVVSTGAVEKLDDDELRVLLGHELGHVRSGHAVYKTIMTILTRWVQNVSWLPIGAIALRAIIAAMYEWWRKAELSADRAGLLAGQDPAASLRLLMKIAGGGDLTQIDTAAFLEQAAEYRGGGDLRDSIHKIGMTAWSSHPVPVARAAELQQWVDSGAYAAIVAGDYPRRDDDRDARVTDDIKAAASSYREAFENSQDPLVSLVRRVTGGAADLGGWAGTQAGKARAWASTAGEAAARAARGQQPPPPPPPADENPSHN</sequence>
<dbReference type="PANTHER" id="PTHR43221">
    <property type="entry name" value="PROTEASE HTPX"/>
    <property type="match status" value="1"/>
</dbReference>
<reference evidence="13" key="1">
    <citation type="submission" date="2021-01" db="EMBL/GenBank/DDBJ databases">
        <title>Whole genome shotgun sequence of Spirilliplanes yamanashiensis NBRC 15828.</title>
        <authorList>
            <person name="Komaki H."/>
            <person name="Tamura T."/>
        </authorList>
    </citation>
    <scope>NUCLEOTIDE SEQUENCE</scope>
    <source>
        <strain evidence="13">NBRC 15828</strain>
    </source>
</reference>
<dbReference type="InterPro" id="IPR001915">
    <property type="entry name" value="Peptidase_M48"/>
</dbReference>
<protein>
    <submittedName>
        <fullName evidence="13">Peptidase M48</fullName>
    </submittedName>
</protein>
<keyword evidence="14" id="KW-1185">Reference proteome</keyword>
<keyword evidence="3" id="KW-0812">Transmembrane</keyword>
<dbReference type="AlphaFoldDB" id="A0A8J3Y5L4"/>
<keyword evidence="1" id="KW-1003">Cell membrane</keyword>
<keyword evidence="4" id="KW-0479">Metal-binding</keyword>
<feature type="region of interest" description="Disordered" evidence="11">
    <location>
        <begin position="328"/>
        <end position="373"/>
    </location>
</feature>
<dbReference type="GO" id="GO:0046872">
    <property type="term" value="F:metal ion binding"/>
    <property type="evidence" value="ECO:0007669"/>
    <property type="project" value="UniProtKB-KW"/>
</dbReference>
<keyword evidence="7" id="KW-1133">Transmembrane helix</keyword>
<dbReference type="EMBL" id="BOOY01000006">
    <property type="protein sequence ID" value="GIJ01824.1"/>
    <property type="molecule type" value="Genomic_DNA"/>
</dbReference>
<keyword evidence="6 10" id="KW-0862">Zinc</keyword>
<evidence type="ECO:0000256" key="7">
    <source>
        <dbReference type="ARBA" id="ARBA00022989"/>
    </source>
</evidence>
<keyword evidence="2 10" id="KW-0645">Protease</keyword>
<feature type="domain" description="Peptidase M48" evidence="12">
    <location>
        <begin position="95"/>
        <end position="267"/>
    </location>
</feature>
<comment type="cofactor">
    <cofactor evidence="10">
        <name>Zn(2+)</name>
        <dbReference type="ChEBI" id="CHEBI:29105"/>
    </cofactor>
    <text evidence="10">Binds 1 zinc ion per subunit.</text>
</comment>
<dbReference type="Proteomes" id="UP000652013">
    <property type="component" value="Unassembled WGS sequence"/>
</dbReference>
<evidence type="ECO:0000256" key="11">
    <source>
        <dbReference type="SAM" id="MobiDB-lite"/>
    </source>
</evidence>
<evidence type="ECO:0000256" key="3">
    <source>
        <dbReference type="ARBA" id="ARBA00022692"/>
    </source>
</evidence>
<organism evidence="13 14">
    <name type="scientific">Spirilliplanes yamanashiensis</name>
    <dbReference type="NCBI Taxonomy" id="42233"/>
    <lineage>
        <taxon>Bacteria</taxon>
        <taxon>Bacillati</taxon>
        <taxon>Actinomycetota</taxon>
        <taxon>Actinomycetes</taxon>
        <taxon>Micromonosporales</taxon>
        <taxon>Micromonosporaceae</taxon>
        <taxon>Spirilliplanes</taxon>
    </lineage>
</organism>
<proteinExistence type="inferred from homology"/>
<evidence type="ECO:0000313" key="13">
    <source>
        <dbReference type="EMBL" id="GIJ01824.1"/>
    </source>
</evidence>
<name>A0A8J3Y5L4_9ACTN</name>
<evidence type="ECO:0000313" key="14">
    <source>
        <dbReference type="Proteomes" id="UP000652013"/>
    </source>
</evidence>
<comment type="similarity">
    <text evidence="10">Belongs to the peptidase M48 family.</text>
</comment>
<feature type="compositionally biased region" description="Low complexity" evidence="11">
    <location>
        <begin position="346"/>
        <end position="357"/>
    </location>
</feature>
<dbReference type="Pfam" id="PF01435">
    <property type="entry name" value="Peptidase_M48"/>
    <property type="match status" value="1"/>
</dbReference>
<keyword evidence="8 10" id="KW-0482">Metalloprotease</keyword>
<comment type="caution">
    <text evidence="13">The sequence shown here is derived from an EMBL/GenBank/DDBJ whole genome shotgun (WGS) entry which is preliminary data.</text>
</comment>
<evidence type="ECO:0000256" key="4">
    <source>
        <dbReference type="ARBA" id="ARBA00022723"/>
    </source>
</evidence>
<evidence type="ECO:0000256" key="6">
    <source>
        <dbReference type="ARBA" id="ARBA00022833"/>
    </source>
</evidence>
<evidence type="ECO:0000256" key="5">
    <source>
        <dbReference type="ARBA" id="ARBA00022801"/>
    </source>
</evidence>
<evidence type="ECO:0000256" key="2">
    <source>
        <dbReference type="ARBA" id="ARBA00022670"/>
    </source>
</evidence>
<dbReference type="Gene3D" id="3.30.2010.10">
    <property type="entry name" value="Metalloproteases ('zincins'), catalytic domain"/>
    <property type="match status" value="1"/>
</dbReference>
<evidence type="ECO:0000256" key="9">
    <source>
        <dbReference type="ARBA" id="ARBA00023136"/>
    </source>
</evidence>
<feature type="compositionally biased region" description="Pro residues" evidence="11">
    <location>
        <begin position="358"/>
        <end position="367"/>
    </location>
</feature>
<dbReference type="CDD" id="cd07325">
    <property type="entry name" value="M48_Ste24p_like"/>
    <property type="match status" value="1"/>
</dbReference>